<dbReference type="Pfam" id="PF00149">
    <property type="entry name" value="Metallophos"/>
    <property type="match status" value="1"/>
</dbReference>
<dbReference type="InterPro" id="IPR051693">
    <property type="entry name" value="UPF0046_metallophosphoest"/>
</dbReference>
<proteinExistence type="predicted"/>
<accession>A0ABR3F6N1</accession>
<dbReference type="PANTHER" id="PTHR12905">
    <property type="entry name" value="METALLOPHOSPHOESTERASE"/>
    <property type="match status" value="1"/>
</dbReference>
<dbReference type="CDD" id="cd07379">
    <property type="entry name" value="MPP_239FB"/>
    <property type="match status" value="1"/>
</dbReference>
<evidence type="ECO:0000313" key="3">
    <source>
        <dbReference type="Proteomes" id="UP001465976"/>
    </source>
</evidence>
<dbReference type="PANTHER" id="PTHR12905:SF0">
    <property type="entry name" value="CALCINEURIN-LIKE PHOSPHOESTERASE DOMAIN-CONTAINING PROTEIN"/>
    <property type="match status" value="1"/>
</dbReference>
<evidence type="ECO:0000313" key="2">
    <source>
        <dbReference type="EMBL" id="KAL0570911.1"/>
    </source>
</evidence>
<dbReference type="InterPro" id="IPR029052">
    <property type="entry name" value="Metallo-depent_PP-like"/>
</dbReference>
<sequence>MHTSSQGPIVTPRTRIHTNYSVPSRKKTITDMGELSLSDAYTPKLVDGPPHPGKGWTRFVCISDTHSNIYTVPKGDVLLHAGDLSSWGSKAQLKQTVDWIASLEGFQVKILVGGNHDLCLDGNWGTSYSGGSGTSYEEQEHEEAMALITSEEVLEKGVRYLCHEQLDFTTKEGRKWVIYGSPAAPVYALGAFQYKNSKEAEEIYQCIPDDAEILLTHTPPHNILDKTRKGKAAGCQVLKSVLDSGRLRKLRLHVFGHIHEAHGAEVRKNGTAEVNAAVAWGGQPIIVDLKN</sequence>
<evidence type="ECO:0000259" key="1">
    <source>
        <dbReference type="Pfam" id="PF00149"/>
    </source>
</evidence>
<feature type="domain" description="Calcineurin-like phosphoesterase" evidence="1">
    <location>
        <begin position="58"/>
        <end position="260"/>
    </location>
</feature>
<name>A0ABR3F6N1_9AGAR</name>
<keyword evidence="3" id="KW-1185">Reference proteome</keyword>
<dbReference type="Gene3D" id="3.60.21.10">
    <property type="match status" value="1"/>
</dbReference>
<comment type="caution">
    <text evidence="2">The sequence shown here is derived from an EMBL/GenBank/DDBJ whole genome shotgun (WGS) entry which is preliminary data.</text>
</comment>
<dbReference type="SUPFAM" id="SSF56300">
    <property type="entry name" value="Metallo-dependent phosphatases"/>
    <property type="match status" value="1"/>
</dbReference>
<protein>
    <recommendedName>
        <fullName evidence="1">Calcineurin-like phosphoesterase domain-containing protein</fullName>
    </recommendedName>
</protein>
<reference evidence="2 3" key="1">
    <citation type="submission" date="2024-02" db="EMBL/GenBank/DDBJ databases">
        <title>A draft genome for the cacao thread blight pathogen Marasmius crinis-equi.</title>
        <authorList>
            <person name="Cohen S.P."/>
            <person name="Baruah I.K."/>
            <person name="Amoako-Attah I."/>
            <person name="Bukari Y."/>
            <person name="Meinhardt L.W."/>
            <person name="Bailey B.A."/>
        </authorList>
    </citation>
    <scope>NUCLEOTIDE SEQUENCE [LARGE SCALE GENOMIC DNA]</scope>
    <source>
        <strain evidence="2 3">GH-76</strain>
    </source>
</reference>
<dbReference type="Proteomes" id="UP001465976">
    <property type="component" value="Unassembled WGS sequence"/>
</dbReference>
<gene>
    <name evidence="2" type="ORF">V5O48_011051</name>
</gene>
<organism evidence="2 3">
    <name type="scientific">Marasmius crinis-equi</name>
    <dbReference type="NCBI Taxonomy" id="585013"/>
    <lineage>
        <taxon>Eukaryota</taxon>
        <taxon>Fungi</taxon>
        <taxon>Dikarya</taxon>
        <taxon>Basidiomycota</taxon>
        <taxon>Agaricomycotina</taxon>
        <taxon>Agaricomycetes</taxon>
        <taxon>Agaricomycetidae</taxon>
        <taxon>Agaricales</taxon>
        <taxon>Marasmiineae</taxon>
        <taxon>Marasmiaceae</taxon>
        <taxon>Marasmius</taxon>
    </lineage>
</organism>
<dbReference type="InterPro" id="IPR004843">
    <property type="entry name" value="Calcineurin-like_PHP"/>
</dbReference>
<dbReference type="EMBL" id="JBAHYK010000855">
    <property type="protein sequence ID" value="KAL0570911.1"/>
    <property type="molecule type" value="Genomic_DNA"/>
</dbReference>